<feature type="transmembrane region" description="Helical" evidence="1">
    <location>
        <begin position="497"/>
        <end position="519"/>
    </location>
</feature>
<organism evidence="3 4">
    <name type="scientific">Cyclotella cryptica</name>
    <dbReference type="NCBI Taxonomy" id="29204"/>
    <lineage>
        <taxon>Eukaryota</taxon>
        <taxon>Sar</taxon>
        <taxon>Stramenopiles</taxon>
        <taxon>Ochrophyta</taxon>
        <taxon>Bacillariophyta</taxon>
        <taxon>Coscinodiscophyceae</taxon>
        <taxon>Thalassiosirophycidae</taxon>
        <taxon>Stephanodiscales</taxon>
        <taxon>Stephanodiscaceae</taxon>
        <taxon>Cyclotella</taxon>
    </lineage>
</organism>
<keyword evidence="1" id="KW-0472">Membrane</keyword>
<sequence>MKVLSIAIASFAAVSAQTMNIRSHRRLSYEKIAGYSPGSQVTDHCAIDLDQAAIERSLAKQTSDSFARAFEIYKQGGHSKSFAQVTLASPLKASIEKGALISGTNEKGEEVLGKAYETYDAGTSVIKVQYQTSDLQSNYVGCQVGALVEEDINTSGCLTETGSVTIDGTQYSYSYSPAEDNMNGRTISGFSTDAEAKMRNGCKGCPYEDFMYFYDYYGTDTYADDWVTAAFNGEKTNFKNGNADFSLISNVGKEEIISKGTAYMNIFMYVIYELEDALDDCEAGCINCNSDPVHAWDEGVCFYTGSVEGQDAKESGYLLHELADKRCQNFKTCGPTGSDLSGTSALNYAVFDLFALGNFQLQSGNCQAARDTVKHITQLMYVPMIQGTMRYAYTIGELQGGEKEKAEGAAFAAAVLPRIHAASPDAATTIYNNMKVGATSTNANDVKAAFESVYPQLGISCSQVGGLWNEATNTYYHGMKPCVDTTSQQATATNSKLGIGLGVTFGVLFILAVGCILYMRNKEKVGKPSFGLNENKPISA</sequence>
<keyword evidence="2" id="KW-0732">Signal</keyword>
<keyword evidence="4" id="KW-1185">Reference proteome</keyword>
<dbReference type="Proteomes" id="UP001516023">
    <property type="component" value="Unassembled WGS sequence"/>
</dbReference>
<comment type="caution">
    <text evidence="3">The sequence shown here is derived from an EMBL/GenBank/DDBJ whole genome shotgun (WGS) entry which is preliminary data.</text>
</comment>
<feature type="chain" id="PRO_5044796041" evidence="2">
    <location>
        <begin position="17"/>
        <end position="540"/>
    </location>
</feature>
<dbReference type="Pfam" id="PF07692">
    <property type="entry name" value="Fea1"/>
    <property type="match status" value="1"/>
</dbReference>
<accession>A0ABD3QHU9</accession>
<evidence type="ECO:0000256" key="1">
    <source>
        <dbReference type="SAM" id="Phobius"/>
    </source>
</evidence>
<reference evidence="3 4" key="1">
    <citation type="journal article" date="2020" name="G3 (Bethesda)">
        <title>Improved Reference Genome for Cyclotella cryptica CCMP332, a Model for Cell Wall Morphogenesis, Salinity Adaptation, and Lipid Production in Diatoms (Bacillariophyta).</title>
        <authorList>
            <person name="Roberts W.R."/>
            <person name="Downey K.M."/>
            <person name="Ruck E.C."/>
            <person name="Traller J.C."/>
            <person name="Alverson A.J."/>
        </authorList>
    </citation>
    <scope>NUCLEOTIDE SEQUENCE [LARGE SCALE GENOMIC DNA]</scope>
    <source>
        <strain evidence="3 4">CCMP332</strain>
    </source>
</reference>
<dbReference type="EMBL" id="JABMIG020000035">
    <property type="protein sequence ID" value="KAL3799985.1"/>
    <property type="molecule type" value="Genomic_DNA"/>
</dbReference>
<proteinExistence type="predicted"/>
<evidence type="ECO:0000256" key="2">
    <source>
        <dbReference type="SAM" id="SignalP"/>
    </source>
</evidence>
<keyword evidence="1" id="KW-0812">Transmembrane</keyword>
<evidence type="ECO:0000313" key="4">
    <source>
        <dbReference type="Proteomes" id="UP001516023"/>
    </source>
</evidence>
<dbReference type="AlphaFoldDB" id="A0ABD3QHU9"/>
<gene>
    <name evidence="3" type="ORF">HJC23_007458</name>
</gene>
<feature type="signal peptide" evidence="2">
    <location>
        <begin position="1"/>
        <end position="16"/>
    </location>
</feature>
<dbReference type="InterPro" id="IPR011643">
    <property type="entry name" value="HCR1"/>
</dbReference>
<name>A0ABD3QHU9_9STRA</name>
<protein>
    <submittedName>
        <fullName evidence="3">Uncharacterized protein</fullName>
    </submittedName>
</protein>
<evidence type="ECO:0000313" key="3">
    <source>
        <dbReference type="EMBL" id="KAL3799985.1"/>
    </source>
</evidence>
<keyword evidence="1" id="KW-1133">Transmembrane helix</keyword>